<evidence type="ECO:0000313" key="5">
    <source>
        <dbReference type="EMBL" id="NKZ37548.1"/>
    </source>
</evidence>
<dbReference type="PROSITE" id="PS00122">
    <property type="entry name" value="CARBOXYLESTERASE_B_1"/>
    <property type="match status" value="1"/>
</dbReference>
<protein>
    <recommendedName>
        <fullName evidence="3">Carboxylic ester hydrolase</fullName>
        <ecNumber evidence="3">3.1.1.-</ecNumber>
    </recommendedName>
</protein>
<dbReference type="EMBL" id="JAAZQD010000001">
    <property type="protein sequence ID" value="NKZ37548.1"/>
    <property type="molecule type" value="Genomic_DNA"/>
</dbReference>
<keyword evidence="3" id="KW-0732">Signal</keyword>
<keyword evidence="6" id="KW-1185">Reference proteome</keyword>
<dbReference type="InterPro" id="IPR002018">
    <property type="entry name" value="CarbesteraseB"/>
</dbReference>
<organism evidence="5 6">
    <name type="scientific">Oleiagrimonas citrea</name>
    <dbReference type="NCBI Taxonomy" id="1665687"/>
    <lineage>
        <taxon>Bacteria</taxon>
        <taxon>Pseudomonadati</taxon>
        <taxon>Pseudomonadota</taxon>
        <taxon>Gammaproteobacteria</taxon>
        <taxon>Lysobacterales</taxon>
        <taxon>Rhodanobacteraceae</taxon>
        <taxon>Oleiagrimonas</taxon>
    </lineage>
</organism>
<accession>A0A846ZJ01</accession>
<dbReference type="SUPFAM" id="SSF53474">
    <property type="entry name" value="alpha/beta-Hydrolases"/>
    <property type="match status" value="1"/>
</dbReference>
<evidence type="ECO:0000313" key="6">
    <source>
        <dbReference type="Proteomes" id="UP000541636"/>
    </source>
</evidence>
<reference evidence="5 6" key="1">
    <citation type="journal article" date="2017" name="Int. J. Syst. Evol. Microbiol.">
        <title>Oleiagrimonas citrea sp. nov., a marine bacterium isolated from tidal flat sediment and emended description of the genus Oleiagrimonas Fang et al. 2015 and Oleiagrimonas soli.</title>
        <authorList>
            <person name="Yang S.H."/>
            <person name="Seo H.S."/>
            <person name="Seong C.N."/>
            <person name="Kwon K.K."/>
        </authorList>
    </citation>
    <scope>NUCLEOTIDE SEQUENCE [LARGE SCALE GENOMIC DNA]</scope>
    <source>
        <strain evidence="5 6">MEBiC09124</strain>
    </source>
</reference>
<dbReference type="InterPro" id="IPR050654">
    <property type="entry name" value="AChE-related_enzymes"/>
</dbReference>
<dbReference type="PROSITE" id="PS00941">
    <property type="entry name" value="CARBOXYLESTERASE_B_2"/>
    <property type="match status" value="1"/>
</dbReference>
<keyword evidence="2 3" id="KW-0378">Hydrolase</keyword>
<dbReference type="Gene3D" id="3.40.50.1820">
    <property type="entry name" value="alpha/beta hydrolase"/>
    <property type="match status" value="1"/>
</dbReference>
<name>A0A846ZJ01_9GAMM</name>
<dbReference type="GO" id="GO:0052689">
    <property type="term" value="F:carboxylic ester hydrolase activity"/>
    <property type="evidence" value="ECO:0007669"/>
    <property type="project" value="TreeGrafter"/>
</dbReference>
<sequence>MLRHAARSSRRLIVGVVLGMASLATGLAIAATPPHATVQTGVLEGRRMQVDGVNLNVFQGIPYAAPPTGTRRWKPPQPAAHWNGVRQATAFGPRCMQRSIFSDMRFRSDGMSEDCLYLNVWAPANATSRKLPVLVYFFGGGFIAGDGSEYRYDGANLAARGIVTVTVNYRLGVFGFMALPALTAESPHHASGNYGLLDQNAALRWVRANIAQFGGDPHHITIGGESAGSISVHAQMASSLSRKLIAGAIGESGALIAPISPLPLAAAEQRGTQFMQQVGAESLKALRSMPADALLQATGAKDAVHFGPDIDGYFLTERPVDTFRKGKQAHVPLLVGSNSQEGFYTAILKDATPTPAHYKAALQKMFGDEASTALKLYPGKNVAQVKRSATALAGDLFIAHSTWRWMNQQRETGKAPVYYYYFDQARPLKRNARPGDTPDPGAVHSGEIEYALGNLDTNRVYAWTTADHNVSRIMEGYFAQFIKHGNPNGRGLPYWSPARKARGGLLRQHIGTPTRNYPDQNAARQRFLTRYFAHRPSAF</sequence>
<dbReference type="InterPro" id="IPR019826">
    <property type="entry name" value="Carboxylesterase_B_AS"/>
</dbReference>
<comment type="caution">
    <text evidence="5">The sequence shown here is derived from an EMBL/GenBank/DDBJ whole genome shotgun (WGS) entry which is preliminary data.</text>
</comment>
<dbReference type="PANTHER" id="PTHR43918:SF4">
    <property type="entry name" value="CARBOXYLIC ESTER HYDROLASE"/>
    <property type="match status" value="1"/>
</dbReference>
<dbReference type="Proteomes" id="UP000541636">
    <property type="component" value="Unassembled WGS sequence"/>
</dbReference>
<dbReference type="AlphaFoldDB" id="A0A846ZJ01"/>
<dbReference type="RefSeq" id="WP_168608152.1">
    <property type="nucleotide sequence ID" value="NZ_JAAZQD010000001.1"/>
</dbReference>
<feature type="domain" description="Carboxylesterase type B" evidence="4">
    <location>
        <begin position="34"/>
        <end position="507"/>
    </location>
</feature>
<feature type="chain" id="PRO_5033106299" description="Carboxylic ester hydrolase" evidence="3">
    <location>
        <begin position="31"/>
        <end position="539"/>
    </location>
</feature>
<evidence type="ECO:0000256" key="2">
    <source>
        <dbReference type="ARBA" id="ARBA00022801"/>
    </source>
</evidence>
<dbReference type="PANTHER" id="PTHR43918">
    <property type="entry name" value="ACETYLCHOLINESTERASE"/>
    <property type="match status" value="1"/>
</dbReference>
<dbReference type="InterPro" id="IPR019819">
    <property type="entry name" value="Carboxylesterase_B_CS"/>
</dbReference>
<dbReference type="InterPro" id="IPR029058">
    <property type="entry name" value="AB_hydrolase_fold"/>
</dbReference>
<evidence type="ECO:0000256" key="3">
    <source>
        <dbReference type="RuleBase" id="RU361235"/>
    </source>
</evidence>
<dbReference type="EC" id="3.1.1.-" evidence="3"/>
<comment type="similarity">
    <text evidence="1 3">Belongs to the type-B carboxylesterase/lipase family.</text>
</comment>
<gene>
    <name evidence="5" type="ORF">HF690_01110</name>
</gene>
<dbReference type="Pfam" id="PF00135">
    <property type="entry name" value="COesterase"/>
    <property type="match status" value="1"/>
</dbReference>
<proteinExistence type="inferred from homology"/>
<evidence type="ECO:0000256" key="1">
    <source>
        <dbReference type="ARBA" id="ARBA00005964"/>
    </source>
</evidence>
<feature type="signal peptide" evidence="3">
    <location>
        <begin position="1"/>
        <end position="30"/>
    </location>
</feature>
<evidence type="ECO:0000259" key="4">
    <source>
        <dbReference type="Pfam" id="PF00135"/>
    </source>
</evidence>